<feature type="domain" description="RNA polymerase sigma-70 region 2" evidence="1">
    <location>
        <begin position="33"/>
        <end position="98"/>
    </location>
</feature>
<evidence type="ECO:0000259" key="1">
    <source>
        <dbReference type="Pfam" id="PF04542"/>
    </source>
</evidence>
<dbReference type="GO" id="GO:0006352">
    <property type="term" value="P:DNA-templated transcription initiation"/>
    <property type="evidence" value="ECO:0007669"/>
    <property type="project" value="InterPro"/>
</dbReference>
<organism evidence="2 3">
    <name type="scientific">Dolosicoccus paucivorans</name>
    <dbReference type="NCBI Taxonomy" id="84521"/>
    <lineage>
        <taxon>Bacteria</taxon>
        <taxon>Bacillati</taxon>
        <taxon>Bacillota</taxon>
        <taxon>Bacilli</taxon>
        <taxon>Lactobacillales</taxon>
        <taxon>Aerococcaceae</taxon>
        <taxon>Dolosicoccus</taxon>
    </lineage>
</organism>
<protein>
    <submittedName>
        <fullName evidence="2">Sigma-70 family RNA polymerase sigma factor</fullName>
    </submittedName>
</protein>
<dbReference type="Pfam" id="PF04542">
    <property type="entry name" value="Sigma70_r2"/>
    <property type="match status" value="1"/>
</dbReference>
<dbReference type="STRING" id="84521.SAMN04487994_100915"/>
<evidence type="ECO:0000313" key="2">
    <source>
        <dbReference type="EMBL" id="PMC58816.1"/>
    </source>
</evidence>
<keyword evidence="3" id="KW-1185">Reference proteome</keyword>
<comment type="caution">
    <text evidence="2">The sequence shown here is derived from an EMBL/GenBank/DDBJ whole genome shotgun (WGS) entry which is preliminary data.</text>
</comment>
<evidence type="ECO:0000313" key="3">
    <source>
        <dbReference type="Proteomes" id="UP000235682"/>
    </source>
</evidence>
<accession>A0A1G8K574</accession>
<reference evidence="2 3" key="1">
    <citation type="submission" date="2017-09" db="EMBL/GenBank/DDBJ databases">
        <title>Bacterial strain isolated from the female urinary microbiota.</title>
        <authorList>
            <person name="Thomas-White K."/>
            <person name="Kumar N."/>
            <person name="Forster S."/>
            <person name="Putonti C."/>
            <person name="Lawley T."/>
            <person name="Wolfe A.J."/>
        </authorList>
    </citation>
    <scope>NUCLEOTIDE SEQUENCE [LARGE SCALE GENOMIC DNA]</scope>
    <source>
        <strain evidence="2 3">UMB0852</strain>
    </source>
</reference>
<sequence>MKPKSIVEMSNEELALYSQVDLQNEVYCEALCKRFEPLFKKGVTRWFVDGFTYDDYLQEGRIAVLKAARSFDPCTNRYFAPLVARTFHNRMSNLVRRRHAKKRGLGQKELSLGSYHEAEEYNFICEDQAAFRSLHPGEIIVIQELHTDYFSRLSTLERAVHYHHQILGESVEEVMKSLGISKIAARGAIDRCRVKLIQILNEEESNP</sequence>
<dbReference type="InterPro" id="IPR014284">
    <property type="entry name" value="RNA_pol_sigma-70_dom"/>
</dbReference>
<proteinExistence type="predicted"/>
<dbReference type="EMBL" id="PNHE01000006">
    <property type="protein sequence ID" value="PMC58816.1"/>
    <property type="molecule type" value="Genomic_DNA"/>
</dbReference>
<dbReference type="GO" id="GO:0003700">
    <property type="term" value="F:DNA-binding transcription factor activity"/>
    <property type="evidence" value="ECO:0007669"/>
    <property type="project" value="InterPro"/>
</dbReference>
<dbReference type="AlphaFoldDB" id="A0A1G8K574"/>
<name>A0A1G8K574_9LACT</name>
<dbReference type="NCBIfam" id="TIGR02937">
    <property type="entry name" value="sigma70-ECF"/>
    <property type="match status" value="1"/>
</dbReference>
<dbReference type="SUPFAM" id="SSF88946">
    <property type="entry name" value="Sigma2 domain of RNA polymerase sigma factors"/>
    <property type="match status" value="1"/>
</dbReference>
<gene>
    <name evidence="2" type="ORF">CJ205_02540</name>
</gene>
<dbReference type="RefSeq" id="WP_092084531.1">
    <property type="nucleotide sequence ID" value="NZ_FNEL01000009.1"/>
</dbReference>
<dbReference type="OrthoDB" id="1767844at2"/>
<dbReference type="Proteomes" id="UP000235682">
    <property type="component" value="Unassembled WGS sequence"/>
</dbReference>
<dbReference type="InterPro" id="IPR013325">
    <property type="entry name" value="RNA_pol_sigma_r2"/>
</dbReference>
<dbReference type="InterPro" id="IPR007627">
    <property type="entry name" value="RNA_pol_sigma70_r2"/>
</dbReference>